<keyword evidence="1" id="KW-0560">Oxidoreductase</keyword>
<dbReference type="Gene3D" id="3.90.180.10">
    <property type="entry name" value="Medium-chain alcohol dehydrogenases, catalytic domain"/>
    <property type="match status" value="1"/>
</dbReference>
<dbReference type="InterPro" id="IPR050700">
    <property type="entry name" value="YIM1/Zinc_Alcohol_DH_Fams"/>
</dbReference>
<accession>A0A6G4TYW9</accession>
<comment type="caution">
    <text evidence="3">The sequence shown here is derived from an EMBL/GenBank/DDBJ whole genome shotgun (WGS) entry which is preliminary data.</text>
</comment>
<dbReference type="InterPro" id="IPR002364">
    <property type="entry name" value="Quin_OxRdtase/zeta-crystal_CS"/>
</dbReference>
<dbReference type="InterPro" id="IPR020843">
    <property type="entry name" value="ER"/>
</dbReference>
<dbReference type="InterPro" id="IPR036291">
    <property type="entry name" value="NAD(P)-bd_dom_sf"/>
</dbReference>
<evidence type="ECO:0000313" key="4">
    <source>
        <dbReference type="Proteomes" id="UP000481583"/>
    </source>
</evidence>
<dbReference type="SMART" id="SM00829">
    <property type="entry name" value="PKS_ER"/>
    <property type="match status" value="1"/>
</dbReference>
<organism evidence="3 4">
    <name type="scientific">Streptomyces coryli</name>
    <dbReference type="NCBI Taxonomy" id="1128680"/>
    <lineage>
        <taxon>Bacteria</taxon>
        <taxon>Bacillati</taxon>
        <taxon>Actinomycetota</taxon>
        <taxon>Actinomycetes</taxon>
        <taxon>Kitasatosporales</taxon>
        <taxon>Streptomycetaceae</taxon>
        <taxon>Streptomyces</taxon>
    </lineage>
</organism>
<evidence type="ECO:0000259" key="2">
    <source>
        <dbReference type="SMART" id="SM00829"/>
    </source>
</evidence>
<name>A0A6G4TYW9_9ACTN</name>
<dbReference type="CDD" id="cd05289">
    <property type="entry name" value="MDR_like_2"/>
    <property type="match status" value="1"/>
</dbReference>
<dbReference type="SUPFAM" id="SSF51735">
    <property type="entry name" value="NAD(P)-binding Rossmann-fold domains"/>
    <property type="match status" value="1"/>
</dbReference>
<dbReference type="InterPro" id="IPR011032">
    <property type="entry name" value="GroES-like_sf"/>
</dbReference>
<dbReference type="Pfam" id="PF13602">
    <property type="entry name" value="ADH_zinc_N_2"/>
    <property type="match status" value="1"/>
</dbReference>
<gene>
    <name evidence="3" type="ORF">G5C51_12130</name>
</gene>
<proteinExistence type="predicted"/>
<dbReference type="PANTHER" id="PTHR11695">
    <property type="entry name" value="ALCOHOL DEHYDROGENASE RELATED"/>
    <property type="match status" value="1"/>
</dbReference>
<dbReference type="EMBL" id="JAAKZV010000039">
    <property type="protein sequence ID" value="NGN64646.1"/>
    <property type="molecule type" value="Genomic_DNA"/>
</dbReference>
<dbReference type="PANTHER" id="PTHR11695:SF294">
    <property type="entry name" value="RETICULON-4-INTERACTING PROTEIN 1, MITOCHONDRIAL"/>
    <property type="match status" value="1"/>
</dbReference>
<keyword evidence="4" id="KW-1185">Reference proteome</keyword>
<dbReference type="InterPro" id="IPR013154">
    <property type="entry name" value="ADH-like_N"/>
</dbReference>
<reference evidence="3 4" key="1">
    <citation type="submission" date="2020-02" db="EMBL/GenBank/DDBJ databases">
        <title>Whole-genome analyses of novel actinobacteria.</title>
        <authorList>
            <person name="Sahin N."/>
        </authorList>
    </citation>
    <scope>NUCLEOTIDE SEQUENCE [LARGE SCALE GENOMIC DNA]</scope>
    <source>
        <strain evidence="3 4">A7024</strain>
    </source>
</reference>
<dbReference type="Gene3D" id="3.40.50.720">
    <property type="entry name" value="NAD(P)-binding Rossmann-like Domain"/>
    <property type="match status" value="1"/>
</dbReference>
<dbReference type="PROSITE" id="PS01162">
    <property type="entry name" value="QOR_ZETA_CRYSTAL"/>
    <property type="match status" value="1"/>
</dbReference>
<evidence type="ECO:0000256" key="1">
    <source>
        <dbReference type="ARBA" id="ARBA00023002"/>
    </source>
</evidence>
<feature type="domain" description="Enoyl reductase (ER)" evidence="2">
    <location>
        <begin position="10"/>
        <end position="305"/>
    </location>
</feature>
<dbReference type="GO" id="GO:0008270">
    <property type="term" value="F:zinc ion binding"/>
    <property type="evidence" value="ECO:0007669"/>
    <property type="project" value="InterPro"/>
</dbReference>
<dbReference type="AlphaFoldDB" id="A0A6G4TYW9"/>
<dbReference type="Pfam" id="PF08240">
    <property type="entry name" value="ADH_N"/>
    <property type="match status" value="1"/>
</dbReference>
<dbReference type="SUPFAM" id="SSF50129">
    <property type="entry name" value="GroES-like"/>
    <property type="match status" value="1"/>
</dbReference>
<evidence type="ECO:0000313" key="3">
    <source>
        <dbReference type="EMBL" id="NGN64646.1"/>
    </source>
</evidence>
<dbReference type="Proteomes" id="UP000481583">
    <property type="component" value="Unassembled WGS sequence"/>
</dbReference>
<dbReference type="GO" id="GO:0016491">
    <property type="term" value="F:oxidoreductase activity"/>
    <property type="evidence" value="ECO:0007669"/>
    <property type="project" value="UniProtKB-KW"/>
</dbReference>
<sequence length="307" mass="31980">MRSVIQKSFGGPDVLEVTETERPHLYAGNVLVRVHAAGVNPVDAAVRSGTLPLLGEPPYGVGWDISGVVEEAAPGARFAVGDEVFGLVSFPRAATGYAEYVAASSRELARKPAALDHVHAAALPLSGLTAWHGLVDAADVKAGQRVLITRAAGGVGHLAVQLAKARGAHVTALASAPRHDFVRALGADEVIDYRTTDFTEMVRDADVVLDSLAQADRSASVLRPGGVLISILQHYDREVAAEVAAAGRVFAGVEVRPDAAGLESLAALVAEGRLRPHVSETFPLAEAAKAHELIESGQVQGKIALTV</sequence>
<protein>
    <submittedName>
        <fullName evidence="3">NADP-dependent oxidoreductase</fullName>
    </submittedName>
</protein>
<dbReference type="RefSeq" id="WP_165236331.1">
    <property type="nucleotide sequence ID" value="NZ_JAAKZV010000039.1"/>
</dbReference>